<dbReference type="EMBL" id="JBCEWA010000002">
    <property type="protein sequence ID" value="MEL5987314.1"/>
    <property type="molecule type" value="Genomic_DNA"/>
</dbReference>
<dbReference type="PANTHER" id="PTHR43190">
    <property type="entry name" value="N-ACETYL-D-GLUCOSAMINE KINASE"/>
    <property type="match status" value="1"/>
</dbReference>
<gene>
    <name evidence="2" type="ORF">AAF454_02595</name>
</gene>
<dbReference type="RefSeq" id="WP_087680319.1">
    <property type="nucleotide sequence ID" value="NZ_JBBCRB010000002.1"/>
</dbReference>
<evidence type="ECO:0000313" key="3">
    <source>
        <dbReference type="Proteomes" id="UP001398420"/>
    </source>
</evidence>
<dbReference type="Pfam" id="PF01869">
    <property type="entry name" value="BcrAD_BadFG"/>
    <property type="match status" value="1"/>
</dbReference>
<dbReference type="CDD" id="cd24007">
    <property type="entry name" value="ASKHA_NBD_eukNAGK-like"/>
    <property type="match status" value="1"/>
</dbReference>
<feature type="domain" description="ATPase BadF/BadG/BcrA/BcrD type" evidence="1">
    <location>
        <begin position="5"/>
        <end position="301"/>
    </location>
</feature>
<comment type="caution">
    <text evidence="2">The sequence shown here is derived from an EMBL/GenBank/DDBJ whole genome shotgun (WGS) entry which is preliminary data.</text>
</comment>
<protein>
    <submittedName>
        <fullName evidence="2">BadF/BadG/BcrA/BcrD ATPase family protein</fullName>
    </submittedName>
</protein>
<name>A0ABU9LIW4_9BACL</name>
<dbReference type="SUPFAM" id="SSF53067">
    <property type="entry name" value="Actin-like ATPase domain"/>
    <property type="match status" value="2"/>
</dbReference>
<proteinExistence type="predicted"/>
<keyword evidence="3" id="KW-1185">Reference proteome</keyword>
<accession>A0ABU9LIW4</accession>
<dbReference type="InterPro" id="IPR002731">
    <property type="entry name" value="ATPase_BadF"/>
</dbReference>
<evidence type="ECO:0000313" key="2">
    <source>
        <dbReference type="EMBL" id="MEL5987314.1"/>
    </source>
</evidence>
<evidence type="ECO:0000259" key="1">
    <source>
        <dbReference type="Pfam" id="PF01869"/>
    </source>
</evidence>
<sequence length="326" mass="35703">MTYVLGIDGGGTSTVAVIADQHGKIYAQYHTSASNPTAMKSPAFETIIYQCLRALQEQNPVVFHSVKSCFAGLAGVMEMGLEKSVYSIFKRFYGDEVSIIIENDACIALYAGTLGKPGIVQIAGTGAITYGLGVNQQTARTGGWGYLFDDEGSGYDVGVRALKAIVKSYDGRGPETILTTKVLKHCGVENVPELVHCVYSQEHPRTYIASLSRYVEESALQKDPIAREIIETSCAQFIEAIEACRKQTEWQKGMFIPVVLMGGVFTNFELYEELLSIIIAKKQLPYVFIAPKVSPVGGAVIGALQRIERTLAYTFLKQFSQELKTH</sequence>
<organism evidence="2 3">
    <name type="scientific">Kurthia gibsonii</name>
    <dbReference type="NCBI Taxonomy" id="33946"/>
    <lineage>
        <taxon>Bacteria</taxon>
        <taxon>Bacillati</taxon>
        <taxon>Bacillota</taxon>
        <taxon>Bacilli</taxon>
        <taxon>Bacillales</taxon>
        <taxon>Caryophanaceae</taxon>
        <taxon>Kurthia</taxon>
    </lineage>
</organism>
<dbReference type="InterPro" id="IPR043129">
    <property type="entry name" value="ATPase_NBD"/>
</dbReference>
<dbReference type="Proteomes" id="UP001398420">
    <property type="component" value="Unassembled WGS sequence"/>
</dbReference>
<dbReference type="PANTHER" id="PTHR43190:SF3">
    <property type="entry name" value="N-ACETYL-D-GLUCOSAMINE KINASE"/>
    <property type="match status" value="1"/>
</dbReference>
<dbReference type="InterPro" id="IPR052519">
    <property type="entry name" value="Euk-type_GlcNAc_Kinase"/>
</dbReference>
<dbReference type="Gene3D" id="3.30.420.40">
    <property type="match status" value="2"/>
</dbReference>
<reference evidence="2 3" key="1">
    <citation type="submission" date="2024-04" db="EMBL/GenBank/DDBJ databases">
        <authorList>
            <person name="Wu Y.S."/>
            <person name="Zhang L."/>
        </authorList>
    </citation>
    <scope>NUCLEOTIDE SEQUENCE [LARGE SCALE GENOMIC DNA]</scope>
    <source>
        <strain evidence="2 3">KG-01</strain>
    </source>
</reference>